<gene>
    <name evidence="1" type="ORF">QAD02_014084</name>
</gene>
<reference evidence="1" key="1">
    <citation type="submission" date="2023-04" db="EMBL/GenBank/DDBJ databases">
        <title>A chromosome-level genome assembly of the parasitoid wasp Eretmocerus hayati.</title>
        <authorList>
            <person name="Zhong Y."/>
            <person name="Liu S."/>
            <person name="Liu Y."/>
        </authorList>
    </citation>
    <scope>NUCLEOTIDE SEQUENCE</scope>
    <source>
        <strain evidence="1">ZJU_SS_LIU_2023</strain>
    </source>
</reference>
<dbReference type="Proteomes" id="UP001239111">
    <property type="component" value="Chromosome 2"/>
</dbReference>
<keyword evidence="2" id="KW-1185">Reference proteome</keyword>
<protein>
    <submittedName>
        <fullName evidence="1">Uncharacterized protein</fullName>
    </submittedName>
</protein>
<proteinExistence type="predicted"/>
<evidence type="ECO:0000313" key="1">
    <source>
        <dbReference type="EMBL" id="KAJ8678297.1"/>
    </source>
</evidence>
<name>A0ACC2P752_9HYME</name>
<sequence>MQIEPSLTKYQTVKPMVPFLMNDLYQLLRNLMTTVIKQKRTDEVECVRDLLEGDLNDAFILRSMKTIDIGFAASDSLNKLPTSVNEKDISVFKIQCQQYILPFCREL</sequence>
<comment type="caution">
    <text evidence="1">The sequence shown here is derived from an EMBL/GenBank/DDBJ whole genome shotgun (WGS) entry which is preliminary data.</text>
</comment>
<accession>A0ACC2P752</accession>
<evidence type="ECO:0000313" key="2">
    <source>
        <dbReference type="Proteomes" id="UP001239111"/>
    </source>
</evidence>
<dbReference type="EMBL" id="CM056742">
    <property type="protein sequence ID" value="KAJ8678297.1"/>
    <property type="molecule type" value="Genomic_DNA"/>
</dbReference>
<organism evidence="1 2">
    <name type="scientific">Eretmocerus hayati</name>
    <dbReference type="NCBI Taxonomy" id="131215"/>
    <lineage>
        <taxon>Eukaryota</taxon>
        <taxon>Metazoa</taxon>
        <taxon>Ecdysozoa</taxon>
        <taxon>Arthropoda</taxon>
        <taxon>Hexapoda</taxon>
        <taxon>Insecta</taxon>
        <taxon>Pterygota</taxon>
        <taxon>Neoptera</taxon>
        <taxon>Endopterygota</taxon>
        <taxon>Hymenoptera</taxon>
        <taxon>Apocrita</taxon>
        <taxon>Proctotrupomorpha</taxon>
        <taxon>Chalcidoidea</taxon>
        <taxon>Aphelinidae</taxon>
        <taxon>Aphelininae</taxon>
        <taxon>Eretmocerus</taxon>
    </lineage>
</organism>